<dbReference type="PANTHER" id="PTHR11552">
    <property type="entry name" value="GLUCOSE-METHANOL-CHOLINE GMC OXIDOREDUCTASE"/>
    <property type="match status" value="1"/>
</dbReference>
<organism evidence="3">
    <name type="scientific">Scylla olivacea</name>
    <name type="common">Orange mud crab</name>
    <name type="synonym">Cancer olivacea</name>
    <dbReference type="NCBI Taxonomy" id="85551"/>
    <lineage>
        <taxon>Eukaryota</taxon>
        <taxon>Metazoa</taxon>
        <taxon>Ecdysozoa</taxon>
        <taxon>Arthropoda</taxon>
        <taxon>Crustacea</taxon>
        <taxon>Multicrustacea</taxon>
        <taxon>Malacostraca</taxon>
        <taxon>Eumalacostraca</taxon>
        <taxon>Eucarida</taxon>
        <taxon>Decapoda</taxon>
        <taxon>Pleocyemata</taxon>
        <taxon>Brachyura</taxon>
        <taxon>Eubrachyura</taxon>
        <taxon>Portunoidea</taxon>
        <taxon>Portunidae</taxon>
        <taxon>Portuninae</taxon>
        <taxon>Scylla</taxon>
    </lineage>
</organism>
<dbReference type="InterPro" id="IPR007867">
    <property type="entry name" value="GMC_OxRtase_C"/>
</dbReference>
<dbReference type="Gene3D" id="3.50.50.60">
    <property type="entry name" value="FAD/NAD(P)-binding domain"/>
    <property type="match status" value="1"/>
</dbReference>
<sequence length="160" mass="17759">MGFTPFTLGNDYGILSSRVLGIDRNFYRQYFRGLGGVEGFSLGPILSRPKSRGNVTLVTSNPFHAPRISLNYFSHPDDIVTFIRGMKFAFEIASTPALRDDFGARFYDKVLPGCEAFVPLSDAYLECYARTLTGTIYHPSGTCKMGPASDPFSVVDHRLK</sequence>
<dbReference type="EMBL" id="GDRN01071129">
    <property type="protein sequence ID" value="JAI63751.1"/>
    <property type="molecule type" value="Transcribed_RNA"/>
</dbReference>
<comment type="similarity">
    <text evidence="1">Belongs to the GMC oxidoreductase family.</text>
</comment>
<dbReference type="InterPro" id="IPR036188">
    <property type="entry name" value="FAD/NAD-bd_sf"/>
</dbReference>
<evidence type="ECO:0000313" key="3">
    <source>
        <dbReference type="EMBL" id="JAI63751.1"/>
    </source>
</evidence>
<dbReference type="SUPFAM" id="SSF54373">
    <property type="entry name" value="FAD-linked reductases, C-terminal domain"/>
    <property type="match status" value="1"/>
</dbReference>
<accession>A0A0P4W5B3</accession>
<dbReference type="GO" id="GO:0016614">
    <property type="term" value="F:oxidoreductase activity, acting on CH-OH group of donors"/>
    <property type="evidence" value="ECO:0007669"/>
    <property type="project" value="InterPro"/>
</dbReference>
<dbReference type="PANTHER" id="PTHR11552:SF227">
    <property type="entry name" value="GLUCOSE DEHYDROGENASE [FAD, QUINONE]-LIKE PROTEIN"/>
    <property type="match status" value="1"/>
</dbReference>
<proteinExistence type="inferred from homology"/>
<protein>
    <recommendedName>
        <fullName evidence="2">Glucose-methanol-choline oxidoreductase C-terminal domain-containing protein</fullName>
    </recommendedName>
</protein>
<name>A0A0P4W5B3_SCYOL</name>
<dbReference type="AlphaFoldDB" id="A0A0P4W5B3"/>
<dbReference type="GO" id="GO:0050660">
    <property type="term" value="F:flavin adenine dinucleotide binding"/>
    <property type="evidence" value="ECO:0007669"/>
    <property type="project" value="InterPro"/>
</dbReference>
<evidence type="ECO:0000256" key="1">
    <source>
        <dbReference type="ARBA" id="ARBA00010790"/>
    </source>
</evidence>
<reference evidence="3" key="1">
    <citation type="submission" date="2015-09" db="EMBL/GenBank/DDBJ databases">
        <title>Scylla olivacea transcriptome.</title>
        <authorList>
            <person name="Ikhwanuddin M."/>
        </authorList>
    </citation>
    <scope>NUCLEOTIDE SEQUENCE</scope>
</reference>
<dbReference type="InterPro" id="IPR012132">
    <property type="entry name" value="GMC_OxRdtase"/>
</dbReference>
<dbReference type="Pfam" id="PF05199">
    <property type="entry name" value="GMC_oxred_C"/>
    <property type="match status" value="1"/>
</dbReference>
<dbReference type="Gene3D" id="3.30.560.10">
    <property type="entry name" value="Glucose Oxidase, domain 3"/>
    <property type="match status" value="1"/>
</dbReference>
<feature type="domain" description="Glucose-methanol-choline oxidoreductase C-terminal" evidence="2">
    <location>
        <begin position="49"/>
        <end position="160"/>
    </location>
</feature>
<evidence type="ECO:0000259" key="2">
    <source>
        <dbReference type="Pfam" id="PF05199"/>
    </source>
</evidence>